<evidence type="ECO:0000259" key="1">
    <source>
        <dbReference type="Pfam" id="PF10307"/>
    </source>
</evidence>
<sequence>MRTHHTHLTEAELTLLEEQYWTSPFGQRQQTNGEGNSTLPQPTKLSIFDFDSTLFLSPLISGNLWDSWLVNAVTTENLFGPGFWRDIRSLTLARNDGDFAATAPPAKATDVATQLIESAWDGWWNEDVVAEARRAIEDPQVLTVLLTGRRTHPFASLIKQMLSTKGLVFDILGLRPDPASAPADNNNNALDFNEIPDTFSTTMDFKACFILHLRSKVTSLQEIVMWDDRPSHLPVLERFVAGLIKDGYFLHGSVESVVAVRPRYNPEWEIKLVTTILESHNHALQQTNDRPLAPVSVVVDDAGNSVDSYDLVQLVRRPTATPVLRLSPSSIDNVRHAFAPIYQQHHQSLEALQPDWQYRYGEQPVFFGDLVFDPSVSSSTLKCLHQQQQVTLVVVGWDTRRTSVFGGVGTPAVIVDHGLTLSVRVEGLSSSSPDDNPLILPLWYRPSTFQKLPTQSYQWTHSPGTYDGLRLTAQLDYMCLYGIEKMKMVTP</sequence>
<dbReference type="OMA" id="ILESHNH"/>
<dbReference type="GO" id="GO:0008649">
    <property type="term" value="F:rRNA methyltransferase activity"/>
    <property type="evidence" value="ECO:0007669"/>
    <property type="project" value="TreeGrafter"/>
</dbReference>
<dbReference type="InParanoid" id="A0A168MJB6"/>
<dbReference type="Proteomes" id="UP000078561">
    <property type="component" value="Unassembled WGS sequence"/>
</dbReference>
<dbReference type="GO" id="GO:1990259">
    <property type="term" value="F:histone H2AQ104 methyltransferase activity"/>
    <property type="evidence" value="ECO:0007669"/>
    <property type="project" value="TreeGrafter"/>
</dbReference>
<dbReference type="GO" id="GO:0032040">
    <property type="term" value="C:small-subunit processome"/>
    <property type="evidence" value="ECO:0007669"/>
    <property type="project" value="TreeGrafter"/>
</dbReference>
<protein>
    <recommendedName>
        <fullName evidence="1">Swiss Army Knife RNA repair protein HAD domain-containing protein</fullName>
    </recommendedName>
</protein>
<dbReference type="GO" id="GO:0003723">
    <property type="term" value="F:RNA binding"/>
    <property type="evidence" value="ECO:0007669"/>
    <property type="project" value="TreeGrafter"/>
</dbReference>
<accession>A0A168MJB6</accession>
<evidence type="ECO:0000313" key="3">
    <source>
        <dbReference type="Proteomes" id="UP000078561"/>
    </source>
</evidence>
<feature type="domain" description="Swiss Army Knife RNA repair protein HAD" evidence="1">
    <location>
        <begin position="57"/>
        <end position="282"/>
    </location>
</feature>
<dbReference type="PANTHER" id="PTHR10335:SF23">
    <property type="entry name" value="OB FOLD-CONTAINING PROTEIN, NUCLEIC ACID BINDING"/>
    <property type="match status" value="1"/>
</dbReference>
<gene>
    <name evidence="2" type="primary">ABSGL_04182.1 scaffold 5169</name>
</gene>
<dbReference type="OrthoDB" id="5596992at2759"/>
<proteinExistence type="predicted"/>
<dbReference type="InterPro" id="IPR018812">
    <property type="entry name" value="SAK_HAD"/>
</dbReference>
<dbReference type="GO" id="GO:0031428">
    <property type="term" value="C:box C/D methylation guide snoRNP complex"/>
    <property type="evidence" value="ECO:0007669"/>
    <property type="project" value="TreeGrafter"/>
</dbReference>
<dbReference type="EMBL" id="LT552278">
    <property type="protein sequence ID" value="SAL98627.1"/>
    <property type="molecule type" value="Genomic_DNA"/>
</dbReference>
<dbReference type="GO" id="GO:0000494">
    <property type="term" value="P:box C/D sno(s)RNA 3'-end processing"/>
    <property type="evidence" value="ECO:0007669"/>
    <property type="project" value="TreeGrafter"/>
</dbReference>
<reference evidence="2" key="1">
    <citation type="submission" date="2016-04" db="EMBL/GenBank/DDBJ databases">
        <authorList>
            <person name="Evans L.H."/>
            <person name="Alamgir A."/>
            <person name="Owens N."/>
            <person name="Weber N.D."/>
            <person name="Virtaneva K."/>
            <person name="Barbian K."/>
            <person name="Babar A."/>
            <person name="Rosenke K."/>
        </authorList>
    </citation>
    <scope>NUCLEOTIDE SEQUENCE [LARGE SCALE GENOMIC DNA]</scope>
    <source>
        <strain evidence="2">CBS 101.48</strain>
    </source>
</reference>
<organism evidence="2">
    <name type="scientific">Absidia glauca</name>
    <name type="common">Pin mould</name>
    <dbReference type="NCBI Taxonomy" id="4829"/>
    <lineage>
        <taxon>Eukaryota</taxon>
        <taxon>Fungi</taxon>
        <taxon>Fungi incertae sedis</taxon>
        <taxon>Mucoromycota</taxon>
        <taxon>Mucoromycotina</taxon>
        <taxon>Mucoromycetes</taxon>
        <taxon>Mucorales</taxon>
        <taxon>Cunninghamellaceae</taxon>
        <taxon>Absidia</taxon>
    </lineage>
</organism>
<dbReference type="AlphaFoldDB" id="A0A168MJB6"/>
<name>A0A168MJB6_ABSGL</name>
<keyword evidence="3" id="KW-1185">Reference proteome</keyword>
<dbReference type="PANTHER" id="PTHR10335">
    <property type="entry name" value="RRNA 2-O-METHYLTRANSFERASE FIBRILLARIN"/>
    <property type="match status" value="1"/>
</dbReference>
<evidence type="ECO:0000313" key="2">
    <source>
        <dbReference type="EMBL" id="SAL98627.1"/>
    </source>
</evidence>
<dbReference type="Pfam" id="PF10307">
    <property type="entry name" value="HAD_SAK_1"/>
    <property type="match status" value="1"/>
</dbReference>